<name>A0A9W4T566_9GLOM</name>
<gene>
    <name evidence="1" type="ORF">FWILDA_LOCUS15467</name>
</gene>
<comment type="caution">
    <text evidence="1">The sequence shown here is derived from an EMBL/GenBank/DDBJ whole genome shotgun (WGS) entry which is preliminary data.</text>
</comment>
<protein>
    <submittedName>
        <fullName evidence="1">15239_t:CDS:1</fullName>
    </submittedName>
</protein>
<reference evidence="1" key="1">
    <citation type="submission" date="2022-08" db="EMBL/GenBank/DDBJ databases">
        <authorList>
            <person name="Kallberg Y."/>
            <person name="Tangrot J."/>
            <person name="Rosling A."/>
        </authorList>
    </citation>
    <scope>NUCLEOTIDE SEQUENCE</scope>
    <source>
        <strain evidence="1">Wild A</strain>
    </source>
</reference>
<organism evidence="1 2">
    <name type="scientific">Funneliformis geosporum</name>
    <dbReference type="NCBI Taxonomy" id="1117311"/>
    <lineage>
        <taxon>Eukaryota</taxon>
        <taxon>Fungi</taxon>
        <taxon>Fungi incertae sedis</taxon>
        <taxon>Mucoromycota</taxon>
        <taxon>Glomeromycotina</taxon>
        <taxon>Glomeromycetes</taxon>
        <taxon>Glomerales</taxon>
        <taxon>Glomeraceae</taxon>
        <taxon>Funneliformis</taxon>
    </lineage>
</organism>
<keyword evidence="2" id="KW-1185">Reference proteome</keyword>
<dbReference type="EMBL" id="CAMKVN010008110">
    <property type="protein sequence ID" value="CAI2192220.1"/>
    <property type="molecule type" value="Genomic_DNA"/>
</dbReference>
<sequence length="81" mass="9783">MTQVYLGEKKTGIRFYSLVWDTPPQSAHTKLNNEVKEKLLDYVDRSVQDHFRRIFDKIYNRTYAFKSDVLYTAIQYEELEK</sequence>
<accession>A0A9W4T566</accession>
<evidence type="ECO:0000313" key="2">
    <source>
        <dbReference type="Proteomes" id="UP001153678"/>
    </source>
</evidence>
<feature type="non-terminal residue" evidence="1">
    <location>
        <position position="81"/>
    </location>
</feature>
<dbReference type="AlphaFoldDB" id="A0A9W4T566"/>
<dbReference type="Proteomes" id="UP001153678">
    <property type="component" value="Unassembled WGS sequence"/>
</dbReference>
<proteinExistence type="predicted"/>
<evidence type="ECO:0000313" key="1">
    <source>
        <dbReference type="EMBL" id="CAI2192220.1"/>
    </source>
</evidence>